<feature type="domain" description="Sulfotransferase" evidence="3">
    <location>
        <begin position="95"/>
        <end position="266"/>
    </location>
</feature>
<dbReference type="Pfam" id="PF00685">
    <property type="entry name" value="Sulfotransfer_1"/>
    <property type="match status" value="1"/>
</dbReference>
<dbReference type="Gene3D" id="3.40.50.300">
    <property type="entry name" value="P-loop containing nucleotide triphosphate hydrolases"/>
    <property type="match status" value="1"/>
</dbReference>
<evidence type="ECO:0000259" key="3">
    <source>
        <dbReference type="Pfam" id="PF00685"/>
    </source>
</evidence>
<keyword evidence="5" id="KW-1185">Reference proteome</keyword>
<dbReference type="RefSeq" id="WP_035602517.1">
    <property type="nucleotide sequence ID" value="NZ_ARYM01000039.1"/>
</dbReference>
<gene>
    <name evidence="4" type="ORF">HPO_18777</name>
</gene>
<dbReference type="OrthoDB" id="9804504at2"/>
<dbReference type="PANTHER" id="PTHR11783">
    <property type="entry name" value="SULFOTRANSFERASE SULT"/>
    <property type="match status" value="1"/>
</dbReference>
<keyword evidence="2 4" id="KW-0808">Transferase</keyword>
<sequence>MIKPDLNLPARPAMRGRIAWAMRATSAKVNYEWALRRPGKPPFIVLTEYPRSGGNWVRDMVADALQVPAPRFSMFPITFRAIIHSHDHRLIRGHKAIYVLRDGRDCFISHYFKNRNAARSADAGIRASILRHHPSLNGKLSDEAEMNAFFEEWTRRASGSRANWATHVTSWLTNTPPNVTLFRYEDLRSTPEAALAAGITQLKGSPAPDEVIRFAVLRNTFEVQTGRKPGQTDETSTKRQGLAGAWKQEMPAGLQDKFAGRFGRALELAGYRI</sequence>
<dbReference type="GO" id="GO:0008146">
    <property type="term" value="F:sulfotransferase activity"/>
    <property type="evidence" value="ECO:0007669"/>
    <property type="project" value="InterPro"/>
</dbReference>
<name>A0A062V974_9PROT</name>
<dbReference type="InterPro" id="IPR027417">
    <property type="entry name" value="P-loop_NTPase"/>
</dbReference>
<dbReference type="AlphaFoldDB" id="A0A062V974"/>
<evidence type="ECO:0000256" key="1">
    <source>
        <dbReference type="ARBA" id="ARBA00005771"/>
    </source>
</evidence>
<evidence type="ECO:0000313" key="4">
    <source>
        <dbReference type="EMBL" id="KCZ96670.1"/>
    </source>
</evidence>
<protein>
    <submittedName>
        <fullName evidence="4">Sulfotransferase family protein</fullName>
    </submittedName>
</protein>
<dbReference type="Proteomes" id="UP000027100">
    <property type="component" value="Unassembled WGS sequence"/>
</dbReference>
<accession>A0A062V974</accession>
<proteinExistence type="inferred from homology"/>
<dbReference type="EMBL" id="ARYM01000039">
    <property type="protein sequence ID" value="KCZ96670.1"/>
    <property type="molecule type" value="Genomic_DNA"/>
</dbReference>
<dbReference type="eggNOG" id="ENOG5032YS1">
    <property type="taxonomic scope" value="Bacteria"/>
</dbReference>
<comment type="similarity">
    <text evidence="1">Belongs to the sulfotransferase 1 family.</text>
</comment>
<evidence type="ECO:0000256" key="2">
    <source>
        <dbReference type="ARBA" id="ARBA00022679"/>
    </source>
</evidence>
<dbReference type="SUPFAM" id="SSF52540">
    <property type="entry name" value="P-loop containing nucleoside triphosphate hydrolases"/>
    <property type="match status" value="1"/>
</dbReference>
<comment type="caution">
    <text evidence="4">The sequence shown here is derived from an EMBL/GenBank/DDBJ whole genome shotgun (WGS) entry which is preliminary data.</text>
</comment>
<dbReference type="PATRIC" id="fig|1280954.3.peg.3774"/>
<dbReference type="InterPro" id="IPR000863">
    <property type="entry name" value="Sulfotransferase_dom"/>
</dbReference>
<evidence type="ECO:0000313" key="5">
    <source>
        <dbReference type="Proteomes" id="UP000027100"/>
    </source>
</evidence>
<reference evidence="4 5" key="1">
    <citation type="journal article" date="2014" name="Antonie Van Leeuwenhoek">
        <title>Hyphomonas beringensis sp. nov. and Hyphomonas chukchiensis sp. nov., isolated from surface seawater of the Bering Sea and Chukchi Sea.</title>
        <authorList>
            <person name="Li C."/>
            <person name="Lai Q."/>
            <person name="Li G."/>
            <person name="Dong C."/>
            <person name="Wang J."/>
            <person name="Liao Y."/>
            <person name="Shao Z."/>
        </authorList>
    </citation>
    <scope>NUCLEOTIDE SEQUENCE [LARGE SCALE GENOMIC DNA]</scope>
    <source>
        <strain evidence="4 5">PS728</strain>
    </source>
</reference>
<dbReference type="STRING" id="1280954.HPO_18777"/>
<organism evidence="4 5">
    <name type="scientific">Hyphomonas polymorpha PS728</name>
    <dbReference type="NCBI Taxonomy" id="1280954"/>
    <lineage>
        <taxon>Bacteria</taxon>
        <taxon>Pseudomonadati</taxon>
        <taxon>Pseudomonadota</taxon>
        <taxon>Alphaproteobacteria</taxon>
        <taxon>Hyphomonadales</taxon>
        <taxon>Hyphomonadaceae</taxon>
        <taxon>Hyphomonas</taxon>
    </lineage>
</organism>